<evidence type="ECO:0000313" key="1">
    <source>
        <dbReference type="EMBL" id="CRZ02507.1"/>
    </source>
</evidence>
<feature type="non-terminal residue" evidence="1">
    <location>
        <position position="1"/>
    </location>
</feature>
<organism evidence="1">
    <name type="scientific">Spongospora subterranea</name>
    <dbReference type="NCBI Taxonomy" id="70186"/>
    <lineage>
        <taxon>Eukaryota</taxon>
        <taxon>Sar</taxon>
        <taxon>Rhizaria</taxon>
        <taxon>Endomyxa</taxon>
        <taxon>Phytomyxea</taxon>
        <taxon>Plasmodiophorida</taxon>
        <taxon>Plasmodiophoridae</taxon>
        <taxon>Spongospora</taxon>
    </lineage>
</organism>
<reference evidence="1" key="1">
    <citation type="submission" date="2015-04" db="EMBL/GenBank/DDBJ databases">
        <title>The genome sequence of the plant pathogenic Rhizarian Plasmodiophora brassicae reveals insights in its biotrophic life cycle and the origin of chitin synthesis.</title>
        <authorList>
            <person name="Schwelm A."/>
            <person name="Fogelqvist J."/>
            <person name="Knaust A."/>
            <person name="Julke S."/>
            <person name="Lilja T."/>
            <person name="Dhandapani V."/>
            <person name="Bonilla-Rosso G."/>
            <person name="Karlsson M."/>
            <person name="Shevchenko A."/>
            <person name="Choi S.R."/>
            <person name="Kim H.G."/>
            <person name="Park J.Y."/>
            <person name="Lim Y.P."/>
            <person name="Ludwig-Muller J."/>
            <person name="Dixelius C."/>
        </authorList>
    </citation>
    <scope>NUCLEOTIDE SEQUENCE</scope>
    <source>
        <tissue evidence="1">Potato root galls</tissue>
    </source>
</reference>
<accession>A0A0H5QLM7</accession>
<sequence length="128" mass="14416">LSQSEPAQSNPEGQLSVRYLPYLDDIEFVQNLRCSRDTFQAIVEILRYDSVFQNDSRNEQAPLWNQVAVALDSFGTDGNSASHLRKTTYWHSLRNCTSVHVSSHTSVDEPSPALCLLARCCRKTSDIP</sequence>
<proteinExistence type="predicted"/>
<dbReference type="AlphaFoldDB" id="A0A0H5QLM7"/>
<dbReference type="EMBL" id="HACM01002065">
    <property type="protein sequence ID" value="CRZ02507.1"/>
    <property type="molecule type" value="Transcribed_RNA"/>
</dbReference>
<protein>
    <submittedName>
        <fullName evidence="1">Uncharacterized protein</fullName>
    </submittedName>
</protein>
<name>A0A0H5QLM7_9EUKA</name>